<protein>
    <recommendedName>
        <fullName evidence="9">Proline-rich transmembrane protein 3/4 domain-containing protein</fullName>
    </recommendedName>
</protein>
<keyword evidence="2" id="KW-0597">Phosphoprotein</keyword>
<keyword evidence="5 8" id="KW-1133">Transmembrane helix</keyword>
<evidence type="ECO:0000259" key="9">
    <source>
        <dbReference type="Pfam" id="PF25987"/>
    </source>
</evidence>
<feature type="region of interest" description="Disordered" evidence="7">
    <location>
        <begin position="1"/>
        <end position="25"/>
    </location>
</feature>
<evidence type="ECO:0000256" key="1">
    <source>
        <dbReference type="ARBA" id="ARBA00004141"/>
    </source>
</evidence>
<feature type="transmembrane region" description="Helical" evidence="8">
    <location>
        <begin position="74"/>
        <end position="95"/>
    </location>
</feature>
<feature type="transmembrane region" description="Helical" evidence="8">
    <location>
        <begin position="728"/>
        <end position="753"/>
    </location>
</feature>
<name>A0ABN8MDE1_9CNID</name>
<dbReference type="PANTHER" id="PTHR35578">
    <property type="entry name" value="PROLINE-RICH TRANSMEMBRANE PROTEIN 4-RELATED"/>
    <property type="match status" value="1"/>
</dbReference>
<feature type="transmembrane region" description="Helical" evidence="8">
    <location>
        <begin position="345"/>
        <end position="366"/>
    </location>
</feature>
<organism evidence="10 11">
    <name type="scientific">Porites evermanni</name>
    <dbReference type="NCBI Taxonomy" id="104178"/>
    <lineage>
        <taxon>Eukaryota</taxon>
        <taxon>Metazoa</taxon>
        <taxon>Cnidaria</taxon>
        <taxon>Anthozoa</taxon>
        <taxon>Hexacorallia</taxon>
        <taxon>Scleractinia</taxon>
        <taxon>Fungiina</taxon>
        <taxon>Poritidae</taxon>
        <taxon>Porites</taxon>
    </lineage>
</organism>
<evidence type="ECO:0000256" key="3">
    <source>
        <dbReference type="ARBA" id="ARBA00022692"/>
    </source>
</evidence>
<feature type="transmembrane region" description="Helical" evidence="8">
    <location>
        <begin position="486"/>
        <end position="511"/>
    </location>
</feature>
<evidence type="ECO:0000313" key="10">
    <source>
        <dbReference type="EMBL" id="CAH3026675.1"/>
    </source>
</evidence>
<accession>A0ABN8MDE1</accession>
<dbReference type="Pfam" id="PF25987">
    <property type="entry name" value="PRRT3"/>
    <property type="match status" value="3"/>
</dbReference>
<feature type="domain" description="Proline-rich transmembrane protein 3/4" evidence="9">
    <location>
        <begin position="17"/>
        <end position="306"/>
    </location>
</feature>
<dbReference type="EMBL" id="CALNXI010000416">
    <property type="protein sequence ID" value="CAH3026675.1"/>
    <property type="molecule type" value="Genomic_DNA"/>
</dbReference>
<gene>
    <name evidence="10" type="ORF">PEVE_00029649</name>
</gene>
<feature type="transmembrane region" description="Helical" evidence="8">
    <location>
        <begin position="115"/>
        <end position="139"/>
    </location>
</feature>
<feature type="transmembrane region" description="Helical" evidence="8">
    <location>
        <begin position="661"/>
        <end position="682"/>
    </location>
</feature>
<keyword evidence="6 8" id="KW-0472">Membrane</keyword>
<feature type="transmembrane region" description="Helical" evidence="8">
    <location>
        <begin position="773"/>
        <end position="794"/>
    </location>
</feature>
<evidence type="ECO:0000256" key="4">
    <source>
        <dbReference type="ARBA" id="ARBA00022729"/>
    </source>
</evidence>
<feature type="domain" description="Proline-rich transmembrane protein 3/4" evidence="9">
    <location>
        <begin position="637"/>
        <end position="928"/>
    </location>
</feature>
<feature type="transmembrane region" description="Helical" evidence="8">
    <location>
        <begin position="800"/>
        <end position="826"/>
    </location>
</feature>
<evidence type="ECO:0000256" key="2">
    <source>
        <dbReference type="ARBA" id="ARBA00022553"/>
    </source>
</evidence>
<feature type="domain" description="Proline-rich transmembrane protein 3/4" evidence="9">
    <location>
        <begin position="329"/>
        <end position="604"/>
    </location>
</feature>
<dbReference type="InterPro" id="IPR052836">
    <property type="entry name" value="PRRT_domain-containing"/>
</dbReference>
<evidence type="ECO:0000256" key="6">
    <source>
        <dbReference type="ARBA" id="ARBA00023136"/>
    </source>
</evidence>
<feature type="compositionally biased region" description="Polar residues" evidence="7">
    <location>
        <begin position="7"/>
        <end position="18"/>
    </location>
</feature>
<feature type="transmembrane region" description="Helical" evidence="8">
    <location>
        <begin position="417"/>
        <end position="440"/>
    </location>
</feature>
<dbReference type="InterPro" id="IPR059081">
    <property type="entry name" value="PRRT3-4"/>
</dbReference>
<dbReference type="PANTHER" id="PTHR35578:SF6">
    <property type="entry name" value="PROLINE-RICH TRANSMEMBRANE PROTEIN 4"/>
    <property type="match status" value="1"/>
</dbReference>
<evidence type="ECO:0000313" key="11">
    <source>
        <dbReference type="Proteomes" id="UP001159427"/>
    </source>
</evidence>
<feature type="transmembrane region" description="Helical" evidence="8">
    <location>
        <begin position="546"/>
        <end position="567"/>
    </location>
</feature>
<feature type="transmembrane region" description="Helical" evidence="8">
    <location>
        <begin position="903"/>
        <end position="925"/>
    </location>
</feature>
<evidence type="ECO:0000256" key="5">
    <source>
        <dbReference type="ARBA" id="ARBA00022989"/>
    </source>
</evidence>
<keyword evidence="3 8" id="KW-0812">Transmembrane</keyword>
<comment type="caution">
    <text evidence="10">The sequence shown here is derived from an EMBL/GenBank/DDBJ whole genome shotgun (WGS) entry which is preliminary data.</text>
</comment>
<comment type="subcellular location">
    <subcellularLocation>
        <location evidence="1">Membrane</location>
        <topology evidence="1">Multi-pass membrane protein</topology>
    </subcellularLocation>
</comment>
<dbReference type="Proteomes" id="UP001159427">
    <property type="component" value="Unassembled WGS sequence"/>
</dbReference>
<feature type="transmembrane region" description="Helical" evidence="8">
    <location>
        <begin position="151"/>
        <end position="168"/>
    </location>
</feature>
<feature type="transmembrane region" description="Helical" evidence="8">
    <location>
        <begin position="694"/>
        <end position="716"/>
    </location>
</feature>
<keyword evidence="4" id="KW-0732">Signal</keyword>
<feature type="transmembrane region" description="Helical" evidence="8">
    <location>
        <begin position="41"/>
        <end position="62"/>
    </location>
</feature>
<evidence type="ECO:0000256" key="8">
    <source>
        <dbReference type="SAM" id="Phobius"/>
    </source>
</evidence>
<reference evidence="10 11" key="1">
    <citation type="submission" date="2022-05" db="EMBL/GenBank/DDBJ databases">
        <authorList>
            <consortium name="Genoscope - CEA"/>
            <person name="William W."/>
        </authorList>
    </citation>
    <scope>NUCLEOTIDE SEQUENCE [LARGE SCALE GENOMIC DNA]</scope>
</reference>
<evidence type="ECO:0000256" key="7">
    <source>
        <dbReference type="SAM" id="MobiDB-lite"/>
    </source>
</evidence>
<proteinExistence type="predicted"/>
<sequence length="936" mass="104391">MSKPPLSRTTNSAQSTTPPAAAEPGPDWPVAKKLWGIAWEFHWAGLGTLFSILAVRSFLVLAQVRTRQGFGRKPLFIAINSLLFTLGATRALFLFLDPYSSAENGIEIPPWISTLVFGITYPCLTSSFCLIHLAFIEVAKIQLGSKRLQDVRFLGGIIGIHFAIVITAETTTALKPDFASLLIICQSFFILWGLILSASFIYSGLKVINQASRVQKQIESIELGNSTIRRTSKRPRKTSKVAKVTLVTSVLGFVCCGLQIYSMFGVYGLYSKVVNPSPWPWWVFQTCFRLVEFVMACTLAYSVTQPLTALTTDNLPVHEPLVADSEPGPSYWQEAKQLLGLAWEFHWAGFGFLLYVLAVRSVFVLAQIQARKGFGRRPFFLGVKILLAILGTTRALFLFFDPYSSGENACRVWLSRLVYGIAFPSLTPSFCLIHLAFLDVTKIKLGSKKLQSARFVGGVIISHFALEIMAAIFSENCRWVPLLKPILAPSQIFCEAFFIIWGSLLSASFIYSGLKLIHRDGNVQKQLEAIVIGQSTSRTDGRTWKVAKITIATSILGFLLLWTPALFNVRLMYSKVKTPSPWPWWFFLTGFRLFEFCMARTIAYSLKSAKDFWHLVHLIGTMSNPLGTITNSTQSTTPPAAAEPGPDWPVAKKLWGFAWEFHWAGLGTLFSVLAVRCFLVLLQVRTRQGFGRKPLFIAINSLLFTLGATRALFLFLDPYSSAENGIEIPPWISILVFGITYPCLTSSFCLIHLAFIEVAKIQLGSKRLQDVRFLGGIIGIHFAIVITAGTTIALKPDSASLLLIICQLFFILWGLILSASFIYSGLKVINQASRVQKQIERIELVHSTIRRTSKRPRKTSKVAKVTLVTSVLGFVCCGLQIYSMFGVYGLYSKVVNPSPWPWWVFQTCFRLVEFVMACTLAYSVTQPVKPRNMAKN</sequence>
<feature type="transmembrane region" description="Helical" evidence="8">
    <location>
        <begin position="180"/>
        <end position="205"/>
    </location>
</feature>
<keyword evidence="11" id="KW-1185">Reference proteome</keyword>
<feature type="transmembrane region" description="Helical" evidence="8">
    <location>
        <begin position="452"/>
        <end position="474"/>
    </location>
</feature>
<feature type="transmembrane region" description="Helical" evidence="8">
    <location>
        <begin position="865"/>
        <end position="891"/>
    </location>
</feature>
<feature type="transmembrane region" description="Helical" evidence="8">
    <location>
        <begin position="244"/>
        <end position="270"/>
    </location>
</feature>
<feature type="transmembrane region" description="Helical" evidence="8">
    <location>
        <begin position="378"/>
        <end position="397"/>
    </location>
</feature>